<keyword evidence="3 7" id="KW-1133">Transmembrane helix</keyword>
<evidence type="ECO:0000256" key="2">
    <source>
        <dbReference type="ARBA" id="ARBA00022692"/>
    </source>
</evidence>
<evidence type="ECO:0000256" key="5">
    <source>
        <dbReference type="ARBA" id="ARBA00038359"/>
    </source>
</evidence>
<evidence type="ECO:0000256" key="4">
    <source>
        <dbReference type="ARBA" id="ARBA00023136"/>
    </source>
</evidence>
<dbReference type="EMBL" id="ML738588">
    <property type="protein sequence ID" value="KAE8167604.1"/>
    <property type="molecule type" value="Genomic_DNA"/>
</dbReference>
<feature type="domain" description="Rhodopsin" evidence="8">
    <location>
        <begin position="27"/>
        <end position="262"/>
    </location>
</feature>
<protein>
    <recommendedName>
        <fullName evidence="8">Rhodopsin domain-containing protein</fullName>
    </recommendedName>
</protein>
<comment type="similarity">
    <text evidence="5">Belongs to the SAT4 family.</text>
</comment>
<dbReference type="Pfam" id="PF20684">
    <property type="entry name" value="Fung_rhodopsin"/>
    <property type="match status" value="1"/>
</dbReference>
<evidence type="ECO:0000313" key="9">
    <source>
        <dbReference type="EMBL" id="KAE8167604.1"/>
    </source>
</evidence>
<feature type="transmembrane region" description="Helical" evidence="7">
    <location>
        <begin position="43"/>
        <end position="63"/>
    </location>
</feature>
<name>A0A5N6V9N2_ASPTM</name>
<reference evidence="9 10" key="1">
    <citation type="submission" date="2019-04" db="EMBL/GenBank/DDBJ databases">
        <title>Friends and foes A comparative genomics study of 23 Aspergillus species from section Flavi.</title>
        <authorList>
            <consortium name="DOE Joint Genome Institute"/>
            <person name="Kjaerbolling I."/>
            <person name="Vesth T."/>
            <person name="Frisvad J.C."/>
            <person name="Nybo J.L."/>
            <person name="Theobald S."/>
            <person name="Kildgaard S."/>
            <person name="Isbrandt T."/>
            <person name="Kuo A."/>
            <person name="Sato A."/>
            <person name="Lyhne E.K."/>
            <person name="Kogle M.E."/>
            <person name="Wiebenga A."/>
            <person name="Kun R.S."/>
            <person name="Lubbers R.J."/>
            <person name="Makela M.R."/>
            <person name="Barry K."/>
            <person name="Chovatia M."/>
            <person name="Clum A."/>
            <person name="Daum C."/>
            <person name="Haridas S."/>
            <person name="He G."/>
            <person name="LaButti K."/>
            <person name="Lipzen A."/>
            <person name="Mondo S."/>
            <person name="Riley R."/>
            <person name="Salamov A."/>
            <person name="Simmons B.A."/>
            <person name="Magnuson J.K."/>
            <person name="Henrissat B."/>
            <person name="Mortensen U.H."/>
            <person name="Larsen T.O."/>
            <person name="Devries R.P."/>
            <person name="Grigoriev I.V."/>
            <person name="Machida M."/>
            <person name="Baker S.E."/>
            <person name="Andersen M.R."/>
        </authorList>
    </citation>
    <scope>NUCLEOTIDE SEQUENCE [LARGE SCALE GENOMIC DNA]</scope>
    <source>
        <strain evidence="9 10">CBS 117626</strain>
    </source>
</reference>
<organism evidence="9 10">
    <name type="scientific">Aspergillus tamarii</name>
    <dbReference type="NCBI Taxonomy" id="41984"/>
    <lineage>
        <taxon>Eukaryota</taxon>
        <taxon>Fungi</taxon>
        <taxon>Dikarya</taxon>
        <taxon>Ascomycota</taxon>
        <taxon>Pezizomycotina</taxon>
        <taxon>Eurotiomycetes</taxon>
        <taxon>Eurotiomycetidae</taxon>
        <taxon>Eurotiales</taxon>
        <taxon>Aspergillaceae</taxon>
        <taxon>Aspergillus</taxon>
        <taxon>Aspergillus subgen. Circumdati</taxon>
    </lineage>
</organism>
<keyword evidence="10" id="KW-1185">Reference proteome</keyword>
<evidence type="ECO:0000256" key="3">
    <source>
        <dbReference type="ARBA" id="ARBA00022989"/>
    </source>
</evidence>
<feature type="compositionally biased region" description="Basic residues" evidence="6">
    <location>
        <begin position="282"/>
        <end position="291"/>
    </location>
</feature>
<feature type="transmembrane region" description="Helical" evidence="7">
    <location>
        <begin position="201"/>
        <end position="220"/>
    </location>
</feature>
<accession>A0A5N6V9N2</accession>
<dbReference type="OrthoDB" id="5417844at2759"/>
<feature type="region of interest" description="Disordered" evidence="6">
    <location>
        <begin position="274"/>
        <end position="311"/>
    </location>
</feature>
<comment type="subcellular location">
    <subcellularLocation>
        <location evidence="1">Membrane</location>
        <topology evidence="1">Multi-pass membrane protein</topology>
    </subcellularLocation>
</comment>
<feature type="transmembrane region" description="Helical" evidence="7">
    <location>
        <begin position="12"/>
        <end position="31"/>
    </location>
</feature>
<dbReference type="AlphaFoldDB" id="A0A5N6V9N2"/>
<dbReference type="GO" id="GO:0016020">
    <property type="term" value="C:membrane"/>
    <property type="evidence" value="ECO:0007669"/>
    <property type="project" value="UniProtKB-SubCell"/>
</dbReference>
<keyword evidence="2 7" id="KW-0812">Transmembrane</keyword>
<dbReference type="Proteomes" id="UP000326950">
    <property type="component" value="Unassembled WGS sequence"/>
</dbReference>
<feature type="transmembrane region" description="Helical" evidence="7">
    <location>
        <begin position="162"/>
        <end position="189"/>
    </location>
</feature>
<sequence length="346" mass="38499">MGRNARAETHVHICTALIVLSTFIVAIRIVARWKKSILGWDDYAISLSLAIAYSMLGEAIIWARDGGLGKHTDDLNREEKIVFTKCFVANEISYILLVSTIKISTLTFYSRIFTIPKFKVTSTIITGLALLWCLAILITVILQCRLVSFNWDESQNNLYINIKVFLFSVGIANLLFDIIVVALPILPILKLHLDLSQKLSLLGIFLLAGLVCIASIMRIITLNSIQEQDASYSAMDAATWTFVEPSIGIICSCLPTLRSLLRAFRCSFARDTTDPSREPTRQAHRMRRIPKSGKDAVPAFGGKPSSHECLRDDPQLVELNGSLGVTLRDEEKDTCSTTITTEFSIV</sequence>
<evidence type="ECO:0000313" key="10">
    <source>
        <dbReference type="Proteomes" id="UP000326950"/>
    </source>
</evidence>
<dbReference type="InterPro" id="IPR049326">
    <property type="entry name" value="Rhodopsin_dom_fungi"/>
</dbReference>
<feature type="transmembrane region" description="Helical" evidence="7">
    <location>
        <begin position="120"/>
        <end position="142"/>
    </location>
</feature>
<dbReference type="PANTHER" id="PTHR33048:SF163">
    <property type="entry name" value="INTEGRAL MEMBRANE PROTEIN (AFU_ORTHOLOGUE AFUA_8G05510)"/>
    <property type="match status" value="1"/>
</dbReference>
<keyword evidence="4 7" id="KW-0472">Membrane</keyword>
<dbReference type="PANTHER" id="PTHR33048">
    <property type="entry name" value="PTH11-LIKE INTEGRAL MEMBRANE PROTEIN (AFU_ORTHOLOGUE AFUA_5G11245)"/>
    <property type="match status" value="1"/>
</dbReference>
<dbReference type="InterPro" id="IPR052337">
    <property type="entry name" value="SAT4-like"/>
</dbReference>
<gene>
    <name evidence="9" type="ORF">BDV40DRAFT_295228</name>
</gene>
<evidence type="ECO:0000256" key="1">
    <source>
        <dbReference type="ARBA" id="ARBA00004141"/>
    </source>
</evidence>
<evidence type="ECO:0000256" key="6">
    <source>
        <dbReference type="SAM" id="MobiDB-lite"/>
    </source>
</evidence>
<evidence type="ECO:0000256" key="7">
    <source>
        <dbReference type="SAM" id="Phobius"/>
    </source>
</evidence>
<evidence type="ECO:0000259" key="8">
    <source>
        <dbReference type="Pfam" id="PF20684"/>
    </source>
</evidence>
<proteinExistence type="inferred from homology"/>